<dbReference type="Proteomes" id="UP000276133">
    <property type="component" value="Unassembled WGS sequence"/>
</dbReference>
<reference evidence="1 2" key="1">
    <citation type="journal article" date="2018" name="Sci. Rep.">
        <title>Genomic signatures of local adaptation to the degree of environmental predictability in rotifers.</title>
        <authorList>
            <person name="Franch-Gras L."/>
            <person name="Hahn C."/>
            <person name="Garcia-Roger E.M."/>
            <person name="Carmona M.J."/>
            <person name="Serra M."/>
            <person name="Gomez A."/>
        </authorList>
    </citation>
    <scope>NUCLEOTIDE SEQUENCE [LARGE SCALE GENOMIC DNA]</scope>
    <source>
        <strain evidence="1">HYR1</strain>
    </source>
</reference>
<protein>
    <submittedName>
        <fullName evidence="1">Uncharacterized protein</fullName>
    </submittedName>
</protein>
<name>A0A3M7QSE4_BRAPC</name>
<organism evidence="1 2">
    <name type="scientific">Brachionus plicatilis</name>
    <name type="common">Marine rotifer</name>
    <name type="synonym">Brachionus muelleri</name>
    <dbReference type="NCBI Taxonomy" id="10195"/>
    <lineage>
        <taxon>Eukaryota</taxon>
        <taxon>Metazoa</taxon>
        <taxon>Spiralia</taxon>
        <taxon>Gnathifera</taxon>
        <taxon>Rotifera</taxon>
        <taxon>Eurotatoria</taxon>
        <taxon>Monogononta</taxon>
        <taxon>Pseudotrocha</taxon>
        <taxon>Ploima</taxon>
        <taxon>Brachionidae</taxon>
        <taxon>Brachionus</taxon>
    </lineage>
</organism>
<comment type="caution">
    <text evidence="1">The sequence shown here is derived from an EMBL/GenBank/DDBJ whole genome shotgun (WGS) entry which is preliminary data.</text>
</comment>
<sequence>MKLDFLVKWLFSGAHKISLAAYGRNSASHIFVQSVHKSWVLEANLKAVLGLHSSVHLQVLDDGVVQTVDLDARSGQRGRLGQAPRVLHSAQVVGPHARLIDRVIKRAQLLCLDRSSIAVFLDFKVQEVINFSSLIVFVGKDKYFREQVFEKLNKLLGINLIKISLFLED</sequence>
<dbReference type="EMBL" id="REGN01005305">
    <property type="protein sequence ID" value="RNA13888.1"/>
    <property type="molecule type" value="Genomic_DNA"/>
</dbReference>
<proteinExistence type="predicted"/>
<evidence type="ECO:0000313" key="2">
    <source>
        <dbReference type="Proteomes" id="UP000276133"/>
    </source>
</evidence>
<dbReference type="AlphaFoldDB" id="A0A3M7QSE4"/>
<accession>A0A3M7QSE4</accession>
<keyword evidence="2" id="KW-1185">Reference proteome</keyword>
<gene>
    <name evidence="1" type="ORF">BpHYR1_017225</name>
</gene>
<evidence type="ECO:0000313" key="1">
    <source>
        <dbReference type="EMBL" id="RNA13888.1"/>
    </source>
</evidence>